<reference evidence="3" key="1">
    <citation type="submission" date="2022-12" db="EMBL/GenBank/DDBJ databases">
        <title>Draft genome assemblies for two species of Escallonia (Escalloniales).</title>
        <authorList>
            <person name="Chanderbali A."/>
            <person name="Dervinis C."/>
            <person name="Anghel I."/>
            <person name="Soltis D."/>
            <person name="Soltis P."/>
            <person name="Zapata F."/>
        </authorList>
    </citation>
    <scope>NUCLEOTIDE SEQUENCE</scope>
    <source>
        <strain evidence="3">UCBG64.0493</strain>
        <tissue evidence="3">Leaf</tissue>
    </source>
</reference>
<feature type="non-terminal residue" evidence="3">
    <location>
        <position position="1"/>
    </location>
</feature>
<organism evidence="3 4">
    <name type="scientific">Escallonia herrerae</name>
    <dbReference type="NCBI Taxonomy" id="1293975"/>
    <lineage>
        <taxon>Eukaryota</taxon>
        <taxon>Viridiplantae</taxon>
        <taxon>Streptophyta</taxon>
        <taxon>Embryophyta</taxon>
        <taxon>Tracheophyta</taxon>
        <taxon>Spermatophyta</taxon>
        <taxon>Magnoliopsida</taxon>
        <taxon>eudicotyledons</taxon>
        <taxon>Gunneridae</taxon>
        <taxon>Pentapetalae</taxon>
        <taxon>asterids</taxon>
        <taxon>campanulids</taxon>
        <taxon>Escalloniales</taxon>
        <taxon>Escalloniaceae</taxon>
        <taxon>Escallonia</taxon>
    </lineage>
</organism>
<dbReference type="EMBL" id="JAVXUP010002929">
    <property type="protein sequence ID" value="KAK3000773.1"/>
    <property type="molecule type" value="Genomic_DNA"/>
</dbReference>
<proteinExistence type="predicted"/>
<keyword evidence="4" id="KW-1185">Reference proteome</keyword>
<feature type="region of interest" description="Disordered" evidence="1">
    <location>
        <begin position="1"/>
        <end position="34"/>
    </location>
</feature>
<dbReference type="SUPFAM" id="SSF81383">
    <property type="entry name" value="F-box domain"/>
    <property type="match status" value="1"/>
</dbReference>
<dbReference type="PANTHER" id="PTHR32278:SF143">
    <property type="entry name" value="F-BOX PROTEIN PP2-B1"/>
    <property type="match status" value="1"/>
</dbReference>
<name>A0AA88WF15_9ASTE</name>
<dbReference type="CDD" id="cd22162">
    <property type="entry name" value="F-box_AtSKIP3-like"/>
    <property type="match status" value="1"/>
</dbReference>
<dbReference type="InterPro" id="IPR025886">
    <property type="entry name" value="PP2-like"/>
</dbReference>
<evidence type="ECO:0008006" key="5">
    <source>
        <dbReference type="Google" id="ProtNLM"/>
    </source>
</evidence>
<dbReference type="Proteomes" id="UP001188597">
    <property type="component" value="Unassembled WGS sequence"/>
</dbReference>
<evidence type="ECO:0000313" key="3">
    <source>
        <dbReference type="EMBL" id="KAK3026606.1"/>
    </source>
</evidence>
<evidence type="ECO:0000256" key="1">
    <source>
        <dbReference type="SAM" id="MobiDB-lite"/>
    </source>
</evidence>
<evidence type="ECO:0000313" key="4">
    <source>
        <dbReference type="Proteomes" id="UP001188597"/>
    </source>
</evidence>
<sequence>TPKYFTAKLPSYMYTPPPRDPKNQREMESSSCEKDGDRADFFGVLPEGCVAETVALTCPRDACRLSLVSSTFRSAAESDAVWERFLPRDYQDVMARSAAALPPRAFGSKKELYLYLCDHPLVIDGGTKSFSLEKCSGKKRFMIAAKDLFIVWGDTPRYWKWTSLLESRFNEVAELVSVCWLEIQGKIDTRMLSPDTVYAAYLVFKLTAGTYGFEYQPAEVSLGIRGVKSETRTVYLDPDGRHGRRFHIMPRRIGLFNRLRSNTTVPRENSAQYPKLRGDDWLEIELGEYVCKGGEDGELEMSVMEVRGGNWKGGLIVQGIEIRPKDGK</sequence>
<dbReference type="Gene3D" id="1.20.1280.50">
    <property type="match status" value="1"/>
</dbReference>
<dbReference type="Pfam" id="PF14299">
    <property type="entry name" value="PP2"/>
    <property type="match status" value="1"/>
</dbReference>
<feature type="compositionally biased region" description="Basic and acidic residues" evidence="1">
    <location>
        <begin position="19"/>
        <end position="34"/>
    </location>
</feature>
<evidence type="ECO:0000313" key="2">
    <source>
        <dbReference type="EMBL" id="KAK3000773.1"/>
    </source>
</evidence>
<dbReference type="PANTHER" id="PTHR32278">
    <property type="entry name" value="F-BOX DOMAIN-CONTAINING PROTEIN"/>
    <property type="match status" value="1"/>
</dbReference>
<gene>
    <name evidence="2" type="ORF">RJ639_020699</name>
    <name evidence="3" type="ORF">RJ639_040143</name>
</gene>
<protein>
    <recommendedName>
        <fullName evidence="5">F-box domain-containing protein</fullName>
    </recommendedName>
</protein>
<dbReference type="InterPro" id="IPR036047">
    <property type="entry name" value="F-box-like_dom_sf"/>
</dbReference>
<comment type="caution">
    <text evidence="3">The sequence shown here is derived from an EMBL/GenBank/DDBJ whole genome shotgun (WGS) entry which is preliminary data.</text>
</comment>
<accession>A0AA88WF15</accession>
<dbReference type="EMBL" id="JAVXUP010000494">
    <property type="protein sequence ID" value="KAK3026606.1"/>
    <property type="molecule type" value="Genomic_DNA"/>
</dbReference>
<dbReference type="AlphaFoldDB" id="A0AA88WF15"/>